<evidence type="ECO:0000313" key="3">
    <source>
        <dbReference type="EMBL" id="KAK5088338.1"/>
    </source>
</evidence>
<keyword evidence="4" id="KW-1185">Reference proteome</keyword>
<dbReference type="FunFam" id="3.20.20.100:FF:000045">
    <property type="entry name" value="Aldo-keto reductase (AKR), putative"/>
    <property type="match status" value="1"/>
</dbReference>
<dbReference type="InterPro" id="IPR036812">
    <property type="entry name" value="NAD(P)_OxRdtase_dom_sf"/>
</dbReference>
<dbReference type="SUPFAM" id="SSF51430">
    <property type="entry name" value="NAD(P)-linked oxidoreductase"/>
    <property type="match status" value="1"/>
</dbReference>
<dbReference type="InterPro" id="IPR023210">
    <property type="entry name" value="NADP_OxRdtase_dom"/>
</dbReference>
<dbReference type="PANTHER" id="PTHR43827:SF8">
    <property type="entry name" value="ALDO_KETO REDUCTASE FAMILY PROTEIN"/>
    <property type="match status" value="1"/>
</dbReference>
<dbReference type="Proteomes" id="UP001309876">
    <property type="component" value="Unassembled WGS sequence"/>
</dbReference>
<accession>A0AAN7T4I2</accession>
<protein>
    <recommendedName>
        <fullName evidence="2">NADP-dependent oxidoreductase domain-containing protein</fullName>
    </recommendedName>
</protein>
<proteinExistence type="predicted"/>
<name>A0AAN7T4I2_9EURO</name>
<dbReference type="InterPro" id="IPR020471">
    <property type="entry name" value="AKR"/>
</dbReference>
<organism evidence="3 4">
    <name type="scientific">Lithohypha guttulata</name>
    <dbReference type="NCBI Taxonomy" id="1690604"/>
    <lineage>
        <taxon>Eukaryota</taxon>
        <taxon>Fungi</taxon>
        <taxon>Dikarya</taxon>
        <taxon>Ascomycota</taxon>
        <taxon>Pezizomycotina</taxon>
        <taxon>Eurotiomycetes</taxon>
        <taxon>Chaetothyriomycetidae</taxon>
        <taxon>Chaetothyriales</taxon>
        <taxon>Trichomeriaceae</taxon>
        <taxon>Lithohypha</taxon>
    </lineage>
</organism>
<dbReference type="CDD" id="cd19071">
    <property type="entry name" value="AKR_AKR1-5-like"/>
    <property type="match status" value="1"/>
</dbReference>
<evidence type="ECO:0000256" key="1">
    <source>
        <dbReference type="ARBA" id="ARBA00023002"/>
    </source>
</evidence>
<gene>
    <name evidence="3" type="ORF">LTR05_002556</name>
</gene>
<comment type="caution">
    <text evidence="3">The sequence shown here is derived from an EMBL/GenBank/DDBJ whole genome shotgun (WGS) entry which is preliminary data.</text>
</comment>
<dbReference type="Gene3D" id="3.20.20.100">
    <property type="entry name" value="NADP-dependent oxidoreductase domain"/>
    <property type="match status" value="1"/>
</dbReference>
<keyword evidence="1" id="KW-0560">Oxidoreductase</keyword>
<dbReference type="AlphaFoldDB" id="A0AAN7T4I2"/>
<evidence type="ECO:0000313" key="4">
    <source>
        <dbReference type="Proteomes" id="UP001309876"/>
    </source>
</evidence>
<feature type="domain" description="NADP-dependent oxidoreductase" evidence="2">
    <location>
        <begin position="29"/>
        <end position="291"/>
    </location>
</feature>
<sequence>MPSALFGHLPLPGKSATTLPAFVYGTAWKKDLTASLVLQALQNGFTAIDTACQPRHYREDLVGEGVRKYLSLNSNISRSDLYIQTKFTSIHGQDPNNIPYNPKSSLREQVEKSIETSLRNFTISSSETPYLDSLVLHSPMPSMPETLEVWSALEQYVPDKIRNLGISNTNLYTLMELYERATVKPAVVQNRFYAATKHDTAVRKYCNERGIIYQSFWTLTGNPNLFKSKVVAETSRQLDVQPAEALYCLVLGLDNTVILNGTTSVEHMKADWEAVRKAQEFTKNNSKQWEQLVMDFKKTIRQLVA</sequence>
<dbReference type="EMBL" id="JAVRRJ010000002">
    <property type="protein sequence ID" value="KAK5088338.1"/>
    <property type="molecule type" value="Genomic_DNA"/>
</dbReference>
<dbReference type="GO" id="GO:0016491">
    <property type="term" value="F:oxidoreductase activity"/>
    <property type="evidence" value="ECO:0007669"/>
    <property type="project" value="UniProtKB-KW"/>
</dbReference>
<dbReference type="Pfam" id="PF00248">
    <property type="entry name" value="Aldo_ket_red"/>
    <property type="match status" value="1"/>
</dbReference>
<dbReference type="PANTHER" id="PTHR43827">
    <property type="entry name" value="2,5-DIKETO-D-GLUCONIC ACID REDUCTASE"/>
    <property type="match status" value="1"/>
</dbReference>
<evidence type="ECO:0000259" key="2">
    <source>
        <dbReference type="Pfam" id="PF00248"/>
    </source>
</evidence>
<reference evidence="3 4" key="1">
    <citation type="submission" date="2023-08" db="EMBL/GenBank/DDBJ databases">
        <title>Black Yeasts Isolated from many extreme environments.</title>
        <authorList>
            <person name="Coleine C."/>
            <person name="Stajich J.E."/>
            <person name="Selbmann L."/>
        </authorList>
    </citation>
    <scope>NUCLEOTIDE SEQUENCE [LARGE SCALE GENOMIC DNA]</scope>
    <source>
        <strain evidence="3 4">CCFEE 5910</strain>
    </source>
</reference>